<protein>
    <submittedName>
        <fullName evidence="2">Uncharacterized protein</fullName>
    </submittedName>
</protein>
<gene>
    <name evidence="2" type="ORF">QR680_006968</name>
</gene>
<feature type="compositionally biased region" description="Basic and acidic residues" evidence="1">
    <location>
        <begin position="144"/>
        <end position="170"/>
    </location>
</feature>
<feature type="compositionally biased region" description="Basic and acidic residues" evidence="1">
    <location>
        <begin position="197"/>
        <end position="212"/>
    </location>
</feature>
<feature type="compositionally biased region" description="Basic and acidic residues" evidence="1">
    <location>
        <begin position="59"/>
        <end position="75"/>
    </location>
</feature>
<feature type="region of interest" description="Disordered" evidence="1">
    <location>
        <begin position="46"/>
        <end position="286"/>
    </location>
</feature>
<feature type="compositionally biased region" description="Polar residues" evidence="1">
    <location>
        <begin position="49"/>
        <end position="58"/>
    </location>
</feature>
<evidence type="ECO:0000256" key="1">
    <source>
        <dbReference type="SAM" id="MobiDB-lite"/>
    </source>
</evidence>
<feature type="compositionally biased region" description="Polar residues" evidence="1">
    <location>
        <begin position="187"/>
        <end position="196"/>
    </location>
</feature>
<accession>A0AA39HYR5</accession>
<comment type="caution">
    <text evidence="2">The sequence shown here is derived from an EMBL/GenBank/DDBJ whole genome shotgun (WGS) entry which is preliminary data.</text>
</comment>
<evidence type="ECO:0000313" key="2">
    <source>
        <dbReference type="EMBL" id="KAK0413744.1"/>
    </source>
</evidence>
<feature type="compositionally biased region" description="Basic and acidic residues" evidence="1">
    <location>
        <begin position="263"/>
        <end position="281"/>
    </location>
</feature>
<sequence>MESPFKTEFSSPELKYPLNDEQDAASSDESYSEEYCDAYTEVLNLREMASNSKENSNTRSEEVTEGRNKPCKDELDPITDSMTQPDAEASRQESTYDVKREAEDDYSGDAYTELPRQTEVAGNSEDVITENPTEDLSRLNAIQCKDEPNDYSPEDEHTHDYSDAHTEVLRLSEMAQNAEKKSEEVSDQGSMYTPQNHLDRSSSQDQYSDEHTNAYTEVLEAREMARNPGQSATVKTEDASDEESQTLLVDELVSPDDSGAISDENHPNRALETDSTYKTEEAPAEECQNSIEDELMSPDNSSAITEENHPNRAFETDSFYKTEEAPGQGSQNPIENELVSPNDSGAISDEYHPNKAFETDSTYKCAKCNQLINGRRDRRLRHVEIHLNLTITCPIKKCSSVCSYRCIRKHLKNCHKTTGERLPIKQRTSIKEQLDRIDYIVTRAETLYFPGGSVSNDVGHKPKSPKRDLTQAAMQVQDNTEAKVKGICMKCGGKGVDLRRKRDHVAKHMRLHVLCPFDNCSYFGVVQPLWMHMYGSHKLHSRGDLRGRQKVRLQNMLDAYNHEVDLVMDEYFC</sequence>
<name>A0AA39HYR5_9BILA</name>
<dbReference type="Proteomes" id="UP001175271">
    <property type="component" value="Unassembled WGS sequence"/>
</dbReference>
<feature type="region of interest" description="Disordered" evidence="1">
    <location>
        <begin position="1"/>
        <end position="34"/>
    </location>
</feature>
<evidence type="ECO:0000313" key="3">
    <source>
        <dbReference type="Proteomes" id="UP001175271"/>
    </source>
</evidence>
<keyword evidence="3" id="KW-1185">Reference proteome</keyword>
<dbReference type="EMBL" id="JAUCMV010000003">
    <property type="protein sequence ID" value="KAK0413744.1"/>
    <property type="molecule type" value="Genomic_DNA"/>
</dbReference>
<dbReference type="AlphaFoldDB" id="A0AA39HYR5"/>
<feature type="compositionally biased region" description="Basic and acidic residues" evidence="1">
    <location>
        <begin position="88"/>
        <end position="102"/>
    </location>
</feature>
<organism evidence="2 3">
    <name type="scientific">Steinernema hermaphroditum</name>
    <dbReference type="NCBI Taxonomy" id="289476"/>
    <lineage>
        <taxon>Eukaryota</taxon>
        <taxon>Metazoa</taxon>
        <taxon>Ecdysozoa</taxon>
        <taxon>Nematoda</taxon>
        <taxon>Chromadorea</taxon>
        <taxon>Rhabditida</taxon>
        <taxon>Tylenchina</taxon>
        <taxon>Panagrolaimomorpha</taxon>
        <taxon>Strongyloidoidea</taxon>
        <taxon>Steinernematidae</taxon>
        <taxon>Steinernema</taxon>
    </lineage>
</organism>
<proteinExistence type="predicted"/>
<reference evidence="2" key="1">
    <citation type="submission" date="2023-06" db="EMBL/GenBank/DDBJ databases">
        <title>Genomic analysis of the entomopathogenic nematode Steinernema hermaphroditum.</title>
        <authorList>
            <person name="Schwarz E.M."/>
            <person name="Heppert J.K."/>
            <person name="Baniya A."/>
            <person name="Schwartz H.T."/>
            <person name="Tan C.-H."/>
            <person name="Antoshechkin I."/>
            <person name="Sternberg P.W."/>
            <person name="Goodrich-Blair H."/>
            <person name="Dillman A.R."/>
        </authorList>
    </citation>
    <scope>NUCLEOTIDE SEQUENCE</scope>
    <source>
        <strain evidence="2">PS9179</strain>
        <tissue evidence="2">Whole animal</tissue>
    </source>
</reference>